<keyword evidence="5 7" id="KW-0472">Membrane</keyword>
<dbReference type="Proteomes" id="UP000263486">
    <property type="component" value="Unassembled WGS sequence"/>
</dbReference>
<protein>
    <recommendedName>
        <fullName evidence="7">ATP synthase subunit delta</fullName>
    </recommendedName>
    <alternativeName>
        <fullName evidence="7">ATP synthase F(1) sector subunit delta</fullName>
    </alternativeName>
    <alternativeName>
        <fullName evidence="7">F-type ATPase subunit delta</fullName>
        <shortName evidence="7">F-ATPase subunit delta</shortName>
    </alternativeName>
</protein>
<evidence type="ECO:0000256" key="1">
    <source>
        <dbReference type="ARBA" id="ARBA00004370"/>
    </source>
</evidence>
<comment type="caution">
    <text evidence="8">The sequence shown here is derived from an EMBL/GenBank/DDBJ whole genome shotgun (WGS) entry which is preliminary data.</text>
</comment>
<accession>A0ABX9KDW9</accession>
<evidence type="ECO:0000313" key="9">
    <source>
        <dbReference type="Proteomes" id="UP000263486"/>
    </source>
</evidence>
<keyword evidence="7" id="KW-1003">Cell membrane</keyword>
<dbReference type="Gene3D" id="1.10.520.20">
    <property type="entry name" value="N-terminal domain of the delta subunit of the F1F0-ATP synthase"/>
    <property type="match status" value="1"/>
</dbReference>
<name>A0ABX9KDW9_9FUSO</name>
<comment type="similarity">
    <text evidence="7">Belongs to the ATPase delta chain family.</text>
</comment>
<keyword evidence="8" id="KW-0378">Hydrolase</keyword>
<keyword evidence="6 7" id="KW-0066">ATP synthesis</keyword>
<sequence>MIGAKVGKRYAVAIYDIAAGENKVTEVYETLNSIMETYLNDVEFKNLVAHPLISKEDKKNFVNKVFPALDEVEMDIVDYLIDKDRLLDIRSIVAEFLKIYYEKNQIVDVEATFALEPSEVQKENLIKKLETKTGKKINLTVKIDSSIIAGGILKIGDEITDGSIKRQLETLWKK</sequence>
<comment type="subcellular location">
    <subcellularLocation>
        <location evidence="7">Cell membrane</location>
        <topology evidence="7">Peripheral membrane protein</topology>
    </subcellularLocation>
    <subcellularLocation>
        <location evidence="1">Membrane</location>
    </subcellularLocation>
</comment>
<keyword evidence="4 7" id="KW-0406">Ion transport</keyword>
<comment type="function">
    <text evidence="7">F(1)F(0) ATP synthase produces ATP from ADP in the presence of a proton or sodium gradient. F-type ATPases consist of two structural domains, F(1) containing the extramembraneous catalytic core and F(0) containing the membrane proton channel, linked together by a central stalk and a peripheral stalk. During catalysis, ATP synthesis in the catalytic domain of F(1) is coupled via a rotary mechanism of the central stalk subunits to proton translocation.</text>
</comment>
<dbReference type="PRINTS" id="PR00125">
    <property type="entry name" value="ATPASEDELTA"/>
</dbReference>
<dbReference type="NCBIfam" id="TIGR01145">
    <property type="entry name" value="ATP_synt_delta"/>
    <property type="match status" value="1"/>
</dbReference>
<comment type="function">
    <text evidence="7">This protein is part of the stalk that links CF(0) to CF(1). It either transmits conformational changes from CF(0) to CF(1) or is implicated in proton conduction.</text>
</comment>
<keyword evidence="7" id="KW-0139">CF(1)</keyword>
<evidence type="ECO:0000256" key="4">
    <source>
        <dbReference type="ARBA" id="ARBA00023065"/>
    </source>
</evidence>
<dbReference type="HAMAP" id="MF_01416">
    <property type="entry name" value="ATP_synth_delta_bact"/>
    <property type="match status" value="1"/>
</dbReference>
<dbReference type="EMBL" id="QUAJ01000036">
    <property type="protein sequence ID" value="REI39644.1"/>
    <property type="molecule type" value="Genomic_DNA"/>
</dbReference>
<keyword evidence="9" id="KW-1185">Reference proteome</keyword>
<evidence type="ECO:0000256" key="6">
    <source>
        <dbReference type="ARBA" id="ARBA00023310"/>
    </source>
</evidence>
<evidence type="ECO:0000256" key="2">
    <source>
        <dbReference type="ARBA" id="ARBA00022448"/>
    </source>
</evidence>
<proteinExistence type="inferred from homology"/>
<evidence type="ECO:0000256" key="5">
    <source>
        <dbReference type="ARBA" id="ARBA00023136"/>
    </source>
</evidence>
<keyword evidence="2 7" id="KW-0813">Transport</keyword>
<dbReference type="PROSITE" id="PS00389">
    <property type="entry name" value="ATPASE_DELTA"/>
    <property type="match status" value="1"/>
</dbReference>
<dbReference type="InterPro" id="IPR020781">
    <property type="entry name" value="ATPase_OSCP/d_CS"/>
</dbReference>
<evidence type="ECO:0000256" key="3">
    <source>
        <dbReference type="ARBA" id="ARBA00022781"/>
    </source>
</evidence>
<dbReference type="Pfam" id="PF00213">
    <property type="entry name" value="OSCP"/>
    <property type="match status" value="1"/>
</dbReference>
<dbReference type="InterPro" id="IPR000711">
    <property type="entry name" value="ATPase_OSCP/dsu"/>
</dbReference>
<dbReference type="GO" id="GO:0016787">
    <property type="term" value="F:hydrolase activity"/>
    <property type="evidence" value="ECO:0007669"/>
    <property type="project" value="UniProtKB-KW"/>
</dbReference>
<evidence type="ECO:0000256" key="7">
    <source>
        <dbReference type="HAMAP-Rule" id="MF_01416"/>
    </source>
</evidence>
<organism evidence="8 9">
    <name type="scientific">Psychrilyobacter piezotolerans</name>
    <dbReference type="NCBI Taxonomy" id="2293438"/>
    <lineage>
        <taxon>Bacteria</taxon>
        <taxon>Fusobacteriati</taxon>
        <taxon>Fusobacteriota</taxon>
        <taxon>Fusobacteriia</taxon>
        <taxon>Fusobacteriales</taxon>
        <taxon>Fusobacteriaceae</taxon>
        <taxon>Psychrilyobacter</taxon>
    </lineage>
</organism>
<reference evidence="8 9" key="1">
    <citation type="submission" date="2018-08" db="EMBL/GenBank/DDBJ databases">
        <title>Draft genome sequence of Psychrilyobacter sp. strain SD5 isolated from Black Sea water.</title>
        <authorList>
            <person name="Yadav S."/>
            <person name="Villanueva L."/>
            <person name="Damste J.S.S."/>
        </authorList>
    </citation>
    <scope>NUCLEOTIDE SEQUENCE [LARGE SCALE GENOMIC DNA]</scope>
    <source>
        <strain evidence="8 9">SD5</strain>
    </source>
</reference>
<dbReference type="SUPFAM" id="SSF47928">
    <property type="entry name" value="N-terminal domain of the delta subunit of the F1F0-ATP synthase"/>
    <property type="match status" value="1"/>
</dbReference>
<gene>
    <name evidence="7 8" type="primary">atpH</name>
    <name evidence="8" type="ORF">DYH56_13925</name>
</gene>
<keyword evidence="3 7" id="KW-0375">Hydrogen ion transport</keyword>
<dbReference type="PANTHER" id="PTHR11910">
    <property type="entry name" value="ATP SYNTHASE DELTA CHAIN"/>
    <property type="match status" value="1"/>
</dbReference>
<evidence type="ECO:0000313" key="8">
    <source>
        <dbReference type="EMBL" id="REI39644.1"/>
    </source>
</evidence>
<dbReference type="RefSeq" id="WP_114643488.1">
    <property type="nucleotide sequence ID" value="NZ_JAACIO010000010.1"/>
</dbReference>
<dbReference type="InterPro" id="IPR026015">
    <property type="entry name" value="ATP_synth_OSCP/delta_N_sf"/>
</dbReference>